<accession>A0A382KHN7</accession>
<reference evidence="1" key="1">
    <citation type="submission" date="2018-05" db="EMBL/GenBank/DDBJ databases">
        <authorList>
            <person name="Lanie J.A."/>
            <person name="Ng W.-L."/>
            <person name="Kazmierczak K.M."/>
            <person name="Andrzejewski T.M."/>
            <person name="Davidsen T.M."/>
            <person name="Wayne K.J."/>
            <person name="Tettelin H."/>
            <person name="Glass J.I."/>
            <person name="Rusch D."/>
            <person name="Podicherti R."/>
            <person name="Tsui H.-C.T."/>
            <person name="Winkler M.E."/>
        </authorList>
    </citation>
    <scope>NUCLEOTIDE SEQUENCE</scope>
</reference>
<protein>
    <submittedName>
        <fullName evidence="1">Uncharacterized protein</fullName>
    </submittedName>
</protein>
<dbReference type="EMBL" id="UINC01080208">
    <property type="protein sequence ID" value="SVC22933.1"/>
    <property type="molecule type" value="Genomic_DNA"/>
</dbReference>
<gene>
    <name evidence="1" type="ORF">METZ01_LOCUS275787</name>
</gene>
<organism evidence="1">
    <name type="scientific">marine metagenome</name>
    <dbReference type="NCBI Taxonomy" id="408172"/>
    <lineage>
        <taxon>unclassified sequences</taxon>
        <taxon>metagenomes</taxon>
        <taxon>ecological metagenomes</taxon>
    </lineage>
</organism>
<name>A0A382KHN7_9ZZZZ</name>
<dbReference type="AlphaFoldDB" id="A0A382KHN7"/>
<sequence length="87" mass="10108">MPEQHPSMFDVQSVDLSVIKDILIRTNSLEALKELEKEINQLELIDIDEAYRLAQHLYRESQAEKLPAKATIQAWISEGRLQQRGYL</sequence>
<feature type="non-terminal residue" evidence="1">
    <location>
        <position position="87"/>
    </location>
</feature>
<proteinExistence type="predicted"/>
<evidence type="ECO:0000313" key="1">
    <source>
        <dbReference type="EMBL" id="SVC22933.1"/>
    </source>
</evidence>